<dbReference type="Proteomes" id="UP000016944">
    <property type="component" value="Chromosome II"/>
</dbReference>
<dbReference type="EMBL" id="HG518323">
    <property type="protein sequence ID" value="CDI10981.1"/>
    <property type="molecule type" value="Genomic_DNA"/>
</dbReference>
<dbReference type="KEGG" id="rir:BN877_II1190"/>
<dbReference type="AlphaFoldDB" id="U4QBB3"/>
<evidence type="ECO:0000313" key="1">
    <source>
        <dbReference type="EMBL" id="CDI10981.1"/>
    </source>
</evidence>
<name>U4QBB3_9HYPH</name>
<evidence type="ECO:0000313" key="2">
    <source>
        <dbReference type="Proteomes" id="UP000016944"/>
    </source>
</evidence>
<sequence>MMPASDKSKTASGAGLAERLAGSADFVNHLAFKKSVLIPRRAGCPRDDEFRSNRLSGKEPHCRRKTMCNHARPAAWCGGE</sequence>
<organism evidence="1 2">
    <name type="scientific">Agrobacterium pusense</name>
    <dbReference type="NCBI Taxonomy" id="648995"/>
    <lineage>
        <taxon>Bacteria</taxon>
        <taxon>Pseudomonadati</taxon>
        <taxon>Pseudomonadota</taxon>
        <taxon>Alphaproteobacteria</taxon>
        <taxon>Hyphomicrobiales</taxon>
        <taxon>Rhizobiaceae</taxon>
        <taxon>Rhizobium/Agrobacterium group</taxon>
        <taxon>Agrobacterium</taxon>
    </lineage>
</organism>
<accession>U4QBB3</accession>
<gene>
    <name evidence="1" type="ORF">BN877_II1190</name>
</gene>
<protein>
    <submittedName>
        <fullName evidence="1">Uncharacterized protein</fullName>
    </submittedName>
</protein>
<reference evidence="1 2" key="1">
    <citation type="journal article" date="2013" name="Genome Announc.">
        <title>Complete Genome Sequence of the Sesbania Symbiont and Rice Growth-Promoting Endophyte Rhizobium sp. Strain IRBG74.</title>
        <authorList>
            <person name="Crook M.B."/>
            <person name="Mitra S."/>
            <person name="Ane J.M."/>
            <person name="Sadowsky M.J."/>
            <person name="Gyaneshwar P."/>
        </authorList>
    </citation>
    <scope>NUCLEOTIDE SEQUENCE [LARGE SCALE GENOMIC DNA]</scope>
    <source>
        <strain evidence="1 2">IRBG74</strain>
    </source>
</reference>
<proteinExistence type="predicted"/>
<dbReference type="HOGENOM" id="CLU_2587311_0_0_5"/>